<dbReference type="PRINTS" id="PR00455">
    <property type="entry name" value="HTHTETR"/>
</dbReference>
<dbReference type="SUPFAM" id="SSF48498">
    <property type="entry name" value="Tetracyclin repressor-like, C-terminal domain"/>
    <property type="match status" value="1"/>
</dbReference>
<evidence type="ECO:0000256" key="1">
    <source>
        <dbReference type="ARBA" id="ARBA00023125"/>
    </source>
</evidence>
<keyword evidence="5" id="KW-1185">Reference proteome</keyword>
<sequence length="204" mass="23008">MIEAQRTRSEQKRQQIVAAASSLFMQHGYLSTSMDEVAQQAGVSKQTVYAHFGSKDDLFTYCIESKCVVATRIPDTLEGQDPQQVLTEFMRAFSEMIHSEEALYVYRLCVTQAESHPELSRRYFEAGPLRVQRVLADYLAKLQRSGKLSLPDPMLAAEQLLLMGRGMRHLACELGLPCEESQRKSEQRLSSAITLFLSGYGYQG</sequence>
<gene>
    <name evidence="4" type="ORF">GCM10025772_10210</name>
</gene>
<comment type="caution">
    <text evidence="4">The sequence shown here is derived from an EMBL/GenBank/DDBJ whole genome shotgun (WGS) entry which is preliminary data.</text>
</comment>
<dbReference type="RefSeq" id="WP_345315970.1">
    <property type="nucleotide sequence ID" value="NZ_BAABLF010000006.1"/>
</dbReference>
<reference evidence="5" key="1">
    <citation type="journal article" date="2019" name="Int. J. Syst. Evol. Microbiol.">
        <title>The Global Catalogue of Microorganisms (GCM) 10K type strain sequencing project: providing services to taxonomists for standard genome sequencing and annotation.</title>
        <authorList>
            <consortium name="The Broad Institute Genomics Platform"/>
            <consortium name="The Broad Institute Genome Sequencing Center for Infectious Disease"/>
            <person name="Wu L."/>
            <person name="Ma J."/>
        </authorList>
    </citation>
    <scope>NUCLEOTIDE SEQUENCE [LARGE SCALE GENOMIC DNA]</scope>
    <source>
        <strain evidence="5">JCM 18720</strain>
    </source>
</reference>
<dbReference type="Gene3D" id="1.10.10.60">
    <property type="entry name" value="Homeodomain-like"/>
    <property type="match status" value="1"/>
</dbReference>
<name>A0ABP9RZA6_9GAMM</name>
<dbReference type="PANTHER" id="PTHR30055">
    <property type="entry name" value="HTH-TYPE TRANSCRIPTIONAL REGULATOR RUTR"/>
    <property type="match status" value="1"/>
</dbReference>
<dbReference type="Gene3D" id="1.10.357.10">
    <property type="entry name" value="Tetracycline Repressor, domain 2"/>
    <property type="match status" value="1"/>
</dbReference>
<dbReference type="InterPro" id="IPR036271">
    <property type="entry name" value="Tet_transcr_reg_TetR-rel_C_sf"/>
</dbReference>
<feature type="domain" description="HTH tetR-type" evidence="3">
    <location>
        <begin position="10"/>
        <end position="70"/>
    </location>
</feature>
<dbReference type="InterPro" id="IPR050109">
    <property type="entry name" value="HTH-type_TetR-like_transc_reg"/>
</dbReference>
<evidence type="ECO:0000313" key="5">
    <source>
        <dbReference type="Proteomes" id="UP001501600"/>
    </source>
</evidence>
<evidence type="ECO:0000259" key="3">
    <source>
        <dbReference type="PROSITE" id="PS50977"/>
    </source>
</evidence>
<dbReference type="InterPro" id="IPR001647">
    <property type="entry name" value="HTH_TetR"/>
</dbReference>
<dbReference type="Pfam" id="PF00440">
    <property type="entry name" value="TetR_N"/>
    <property type="match status" value="1"/>
</dbReference>
<dbReference type="SUPFAM" id="SSF46689">
    <property type="entry name" value="Homeodomain-like"/>
    <property type="match status" value="1"/>
</dbReference>
<protein>
    <submittedName>
        <fullName evidence="4">TetR/AcrR family transcriptional regulator</fullName>
    </submittedName>
</protein>
<dbReference type="Proteomes" id="UP001501600">
    <property type="component" value="Unassembled WGS sequence"/>
</dbReference>
<feature type="DNA-binding region" description="H-T-H motif" evidence="2">
    <location>
        <begin position="33"/>
        <end position="52"/>
    </location>
</feature>
<dbReference type="EMBL" id="BAABLF010000006">
    <property type="protein sequence ID" value="GAA5188950.1"/>
    <property type="molecule type" value="Genomic_DNA"/>
</dbReference>
<dbReference type="InterPro" id="IPR039536">
    <property type="entry name" value="TetR_C_Proteobacteria"/>
</dbReference>
<evidence type="ECO:0000313" key="4">
    <source>
        <dbReference type="EMBL" id="GAA5188950.1"/>
    </source>
</evidence>
<dbReference type="InterPro" id="IPR009057">
    <property type="entry name" value="Homeodomain-like_sf"/>
</dbReference>
<proteinExistence type="predicted"/>
<dbReference type="Pfam" id="PF14246">
    <property type="entry name" value="TetR_C_7"/>
    <property type="match status" value="1"/>
</dbReference>
<keyword evidence="1 2" id="KW-0238">DNA-binding</keyword>
<accession>A0ABP9RZA6</accession>
<dbReference type="PANTHER" id="PTHR30055:SF146">
    <property type="entry name" value="HTH-TYPE TRANSCRIPTIONAL DUAL REGULATOR CECR"/>
    <property type="match status" value="1"/>
</dbReference>
<evidence type="ECO:0000256" key="2">
    <source>
        <dbReference type="PROSITE-ProRule" id="PRU00335"/>
    </source>
</evidence>
<organism evidence="4 5">
    <name type="scientific">Ferrimonas gelatinilytica</name>
    <dbReference type="NCBI Taxonomy" id="1255257"/>
    <lineage>
        <taxon>Bacteria</taxon>
        <taxon>Pseudomonadati</taxon>
        <taxon>Pseudomonadota</taxon>
        <taxon>Gammaproteobacteria</taxon>
        <taxon>Alteromonadales</taxon>
        <taxon>Ferrimonadaceae</taxon>
        <taxon>Ferrimonas</taxon>
    </lineage>
</organism>
<dbReference type="PROSITE" id="PS50977">
    <property type="entry name" value="HTH_TETR_2"/>
    <property type="match status" value="1"/>
</dbReference>